<dbReference type="RefSeq" id="WP_085801038.1">
    <property type="nucleotide sequence ID" value="NZ_FWXB01000011.1"/>
</dbReference>
<dbReference type="Gene3D" id="3.40.30.10">
    <property type="entry name" value="Glutaredoxin"/>
    <property type="match status" value="1"/>
</dbReference>
<dbReference type="InterPro" id="IPR036249">
    <property type="entry name" value="Thioredoxin-like_sf"/>
</dbReference>
<dbReference type="Pfam" id="PF02630">
    <property type="entry name" value="SCO1-SenC"/>
    <property type="match status" value="1"/>
</dbReference>
<dbReference type="Proteomes" id="UP000193224">
    <property type="component" value="Unassembled WGS sequence"/>
</dbReference>
<sequence length="216" mass="23285">MRFAVAFMASLLPVLAHAHDGVTHGSDAEAAAHQAEAAVANLPLGAPTELPFDLGGQFELVDHTGSARSEADPDGHSQLLFFGYANCPSICAVAMPMMAELTDALLTDGFKVRPVMVTIDPERDTVVNMGPELEKLHEDFVGLTGSDDQLAHVYDLFQISREKVFDDPEYGAVYAHGSHIYLLDDQGKVLTLIPPILGVERAQKIVANYLDSDIAQ</sequence>
<dbReference type="PANTHER" id="PTHR12151:SF25">
    <property type="entry name" value="LINALOOL DEHYDRATASE_ISOMERASE DOMAIN-CONTAINING PROTEIN"/>
    <property type="match status" value="1"/>
</dbReference>
<comment type="similarity">
    <text evidence="1">Belongs to the SCO1/2 family.</text>
</comment>
<keyword evidence="3" id="KW-1015">Disulfide bond</keyword>
<keyword evidence="2" id="KW-0186">Copper</keyword>
<reference evidence="5 6" key="1">
    <citation type="submission" date="2017-03" db="EMBL/GenBank/DDBJ databases">
        <authorList>
            <person name="Afonso C.L."/>
            <person name="Miller P.J."/>
            <person name="Scott M.A."/>
            <person name="Spackman E."/>
            <person name="Goraichik I."/>
            <person name="Dimitrov K.M."/>
            <person name="Suarez D.L."/>
            <person name="Swayne D.E."/>
        </authorList>
    </citation>
    <scope>NUCLEOTIDE SEQUENCE [LARGE SCALE GENOMIC DNA]</scope>
    <source>
        <strain evidence="5 6">CECT 7745</strain>
    </source>
</reference>
<protein>
    <submittedName>
        <fullName evidence="5">SCO1/SenC</fullName>
    </submittedName>
</protein>
<keyword evidence="2" id="KW-0479">Metal-binding</keyword>
<dbReference type="CDD" id="cd02968">
    <property type="entry name" value="SCO"/>
    <property type="match status" value="1"/>
</dbReference>
<feature type="disulfide bond" description="Redox-active" evidence="3">
    <location>
        <begin position="87"/>
        <end position="91"/>
    </location>
</feature>
<dbReference type="SUPFAM" id="SSF52833">
    <property type="entry name" value="Thioredoxin-like"/>
    <property type="match status" value="1"/>
</dbReference>
<dbReference type="EMBL" id="FWXB01000011">
    <property type="protein sequence ID" value="SMC13097.1"/>
    <property type="molecule type" value="Genomic_DNA"/>
</dbReference>
<evidence type="ECO:0000256" key="2">
    <source>
        <dbReference type="PIRSR" id="PIRSR603782-1"/>
    </source>
</evidence>
<evidence type="ECO:0000313" key="6">
    <source>
        <dbReference type="Proteomes" id="UP000193224"/>
    </source>
</evidence>
<feature type="binding site" evidence="2">
    <location>
        <position position="87"/>
    </location>
    <ligand>
        <name>Cu cation</name>
        <dbReference type="ChEBI" id="CHEBI:23378"/>
    </ligand>
</feature>
<feature type="binding site" evidence="2">
    <location>
        <position position="176"/>
    </location>
    <ligand>
        <name>Cu cation</name>
        <dbReference type="ChEBI" id="CHEBI:23378"/>
    </ligand>
</feature>
<feature type="signal peptide" evidence="4">
    <location>
        <begin position="1"/>
        <end position="18"/>
    </location>
</feature>
<dbReference type="GO" id="GO:0046872">
    <property type="term" value="F:metal ion binding"/>
    <property type="evidence" value="ECO:0007669"/>
    <property type="project" value="UniProtKB-KW"/>
</dbReference>
<dbReference type="InterPro" id="IPR003782">
    <property type="entry name" value="SCO1/SenC"/>
</dbReference>
<organism evidence="5 6">
    <name type="scientific">Roseovarius aestuarii</name>
    <dbReference type="NCBI Taxonomy" id="475083"/>
    <lineage>
        <taxon>Bacteria</taxon>
        <taxon>Pseudomonadati</taxon>
        <taxon>Pseudomonadota</taxon>
        <taxon>Alphaproteobacteria</taxon>
        <taxon>Rhodobacterales</taxon>
        <taxon>Roseobacteraceae</taxon>
        <taxon>Roseovarius</taxon>
    </lineage>
</organism>
<proteinExistence type="inferred from homology"/>
<feature type="chain" id="PRO_5010855556" evidence="4">
    <location>
        <begin position="19"/>
        <end position="216"/>
    </location>
</feature>
<evidence type="ECO:0000256" key="3">
    <source>
        <dbReference type="PIRSR" id="PIRSR603782-2"/>
    </source>
</evidence>
<dbReference type="PANTHER" id="PTHR12151">
    <property type="entry name" value="ELECTRON TRANSPORT PROTIN SCO1/SENC FAMILY MEMBER"/>
    <property type="match status" value="1"/>
</dbReference>
<dbReference type="AlphaFoldDB" id="A0A1X7BTZ5"/>
<keyword evidence="4" id="KW-0732">Signal</keyword>
<evidence type="ECO:0000256" key="1">
    <source>
        <dbReference type="ARBA" id="ARBA00010996"/>
    </source>
</evidence>
<accession>A0A1X7BTZ5</accession>
<name>A0A1X7BTZ5_9RHOB</name>
<feature type="binding site" evidence="2">
    <location>
        <position position="91"/>
    </location>
    <ligand>
        <name>Cu cation</name>
        <dbReference type="ChEBI" id="CHEBI:23378"/>
    </ligand>
</feature>
<gene>
    <name evidence="5" type="ORF">ROA7745_02931</name>
</gene>
<evidence type="ECO:0000313" key="5">
    <source>
        <dbReference type="EMBL" id="SMC13097.1"/>
    </source>
</evidence>
<keyword evidence="6" id="KW-1185">Reference proteome</keyword>
<evidence type="ECO:0000256" key="4">
    <source>
        <dbReference type="SAM" id="SignalP"/>
    </source>
</evidence>